<evidence type="ECO:0000313" key="2">
    <source>
        <dbReference type="Proteomes" id="UP000828390"/>
    </source>
</evidence>
<proteinExistence type="predicted"/>
<accession>A0A9D4J925</accession>
<name>A0A9D4J925_DREPO</name>
<organism evidence="1 2">
    <name type="scientific">Dreissena polymorpha</name>
    <name type="common">Zebra mussel</name>
    <name type="synonym">Mytilus polymorpha</name>
    <dbReference type="NCBI Taxonomy" id="45954"/>
    <lineage>
        <taxon>Eukaryota</taxon>
        <taxon>Metazoa</taxon>
        <taxon>Spiralia</taxon>
        <taxon>Lophotrochozoa</taxon>
        <taxon>Mollusca</taxon>
        <taxon>Bivalvia</taxon>
        <taxon>Autobranchia</taxon>
        <taxon>Heteroconchia</taxon>
        <taxon>Euheterodonta</taxon>
        <taxon>Imparidentia</taxon>
        <taxon>Neoheterodontei</taxon>
        <taxon>Myida</taxon>
        <taxon>Dreissenoidea</taxon>
        <taxon>Dreissenidae</taxon>
        <taxon>Dreissena</taxon>
    </lineage>
</organism>
<gene>
    <name evidence="1" type="ORF">DPMN_154390</name>
</gene>
<sequence>MLGSVFETGVTVLDSKLNYLCLSKPSIRKFNKFESGVESKFEPEFNDEFVLWSLRKPDVLLHLHKRVVLAPQADPG</sequence>
<keyword evidence="2" id="KW-1185">Reference proteome</keyword>
<dbReference type="EMBL" id="JAIWYP010000007">
    <property type="protein sequence ID" value="KAH3800749.1"/>
    <property type="molecule type" value="Genomic_DNA"/>
</dbReference>
<dbReference type="Proteomes" id="UP000828390">
    <property type="component" value="Unassembled WGS sequence"/>
</dbReference>
<protein>
    <submittedName>
        <fullName evidence="1">Uncharacterized protein</fullName>
    </submittedName>
</protein>
<comment type="caution">
    <text evidence="1">The sequence shown here is derived from an EMBL/GenBank/DDBJ whole genome shotgun (WGS) entry which is preliminary data.</text>
</comment>
<dbReference type="AlphaFoldDB" id="A0A9D4J925"/>
<reference evidence="1" key="2">
    <citation type="submission" date="2020-11" db="EMBL/GenBank/DDBJ databases">
        <authorList>
            <person name="McCartney M.A."/>
            <person name="Auch B."/>
            <person name="Kono T."/>
            <person name="Mallez S."/>
            <person name="Becker A."/>
            <person name="Gohl D.M."/>
            <person name="Silverstein K.A.T."/>
            <person name="Koren S."/>
            <person name="Bechman K.B."/>
            <person name="Herman A."/>
            <person name="Abrahante J.E."/>
            <person name="Garbe J."/>
        </authorList>
    </citation>
    <scope>NUCLEOTIDE SEQUENCE</scope>
    <source>
        <strain evidence="1">Duluth1</strain>
        <tissue evidence="1">Whole animal</tissue>
    </source>
</reference>
<evidence type="ECO:0000313" key="1">
    <source>
        <dbReference type="EMBL" id="KAH3800749.1"/>
    </source>
</evidence>
<reference evidence="1" key="1">
    <citation type="journal article" date="2019" name="bioRxiv">
        <title>The Genome of the Zebra Mussel, Dreissena polymorpha: A Resource for Invasive Species Research.</title>
        <authorList>
            <person name="McCartney M.A."/>
            <person name="Auch B."/>
            <person name="Kono T."/>
            <person name="Mallez S."/>
            <person name="Zhang Y."/>
            <person name="Obille A."/>
            <person name="Becker A."/>
            <person name="Abrahante J.E."/>
            <person name="Garbe J."/>
            <person name="Badalamenti J.P."/>
            <person name="Herman A."/>
            <person name="Mangelson H."/>
            <person name="Liachko I."/>
            <person name="Sullivan S."/>
            <person name="Sone E.D."/>
            <person name="Koren S."/>
            <person name="Silverstein K.A.T."/>
            <person name="Beckman K.B."/>
            <person name="Gohl D.M."/>
        </authorList>
    </citation>
    <scope>NUCLEOTIDE SEQUENCE</scope>
    <source>
        <strain evidence="1">Duluth1</strain>
        <tissue evidence="1">Whole animal</tissue>
    </source>
</reference>